<feature type="compositionally biased region" description="Polar residues" evidence="1">
    <location>
        <begin position="201"/>
        <end position="216"/>
    </location>
</feature>
<protein>
    <submittedName>
        <fullName evidence="2">Uncharacterized protein</fullName>
    </submittedName>
</protein>
<evidence type="ECO:0000313" key="2">
    <source>
        <dbReference type="EMBL" id="KAK7545545.1"/>
    </source>
</evidence>
<dbReference type="Proteomes" id="UP001365128">
    <property type="component" value="Unassembled WGS sequence"/>
</dbReference>
<dbReference type="EMBL" id="JBBPDW010000017">
    <property type="protein sequence ID" value="KAK7545545.1"/>
    <property type="molecule type" value="Genomic_DNA"/>
</dbReference>
<proteinExistence type="predicted"/>
<gene>
    <name evidence="2" type="ORF">IWX46DRAFT_581219</name>
</gene>
<feature type="compositionally biased region" description="Basic and acidic residues" evidence="1">
    <location>
        <begin position="46"/>
        <end position="62"/>
    </location>
</feature>
<accession>A0ABR1MBX7</accession>
<reference evidence="2 3" key="1">
    <citation type="submission" date="2024-04" db="EMBL/GenBank/DDBJ databases">
        <title>Phyllosticta paracitricarpa is synonymous to the EU quarantine fungus P. citricarpa based on phylogenomic analyses.</title>
        <authorList>
            <consortium name="Lawrence Berkeley National Laboratory"/>
            <person name="Van Ingen-Buijs V.A."/>
            <person name="Van Westerhoven A.C."/>
            <person name="Haridas S."/>
            <person name="Skiadas P."/>
            <person name="Martin F."/>
            <person name="Groenewald J.Z."/>
            <person name="Crous P.W."/>
            <person name="Seidl M.F."/>
        </authorList>
    </citation>
    <scope>NUCLEOTIDE SEQUENCE [LARGE SCALE GENOMIC DNA]</scope>
    <source>
        <strain evidence="2 3">CBS 122670</strain>
    </source>
</reference>
<comment type="caution">
    <text evidence="2">The sequence shown here is derived from an EMBL/GenBank/DDBJ whole genome shotgun (WGS) entry which is preliminary data.</text>
</comment>
<sequence>MLPCKPKTFQQARTAIAKKQMAKMTNVNTSRAMMANKREFHRRKLEKLEKKQKQRQEREKAETPAAISDNNNAAPKPPSPVDNPDDLFPQAPKRPTQSQRPRSAAFLAAPRRRRGQRTKRRSQRRRSCDAAVPPAQKNQRLHALALAPPPPPPPQTTAKTRVGEMIELDLAKSTASSLRERGPARGSESEGPRRSAYVPSQAESSVQRMNRLTAESRTAYGSKEFGWDQGGTRAG</sequence>
<name>A0ABR1MBX7_9PEZI</name>
<feature type="compositionally biased region" description="Basic and acidic residues" evidence="1">
    <location>
        <begin position="178"/>
        <end position="193"/>
    </location>
</feature>
<feature type="compositionally biased region" description="Basic residues" evidence="1">
    <location>
        <begin position="110"/>
        <end position="125"/>
    </location>
</feature>
<evidence type="ECO:0000256" key="1">
    <source>
        <dbReference type="SAM" id="MobiDB-lite"/>
    </source>
</evidence>
<keyword evidence="3" id="KW-1185">Reference proteome</keyword>
<evidence type="ECO:0000313" key="3">
    <source>
        <dbReference type="Proteomes" id="UP001365128"/>
    </source>
</evidence>
<organism evidence="2 3">
    <name type="scientific">Phyllosticta citricarpa</name>
    <dbReference type="NCBI Taxonomy" id="55181"/>
    <lineage>
        <taxon>Eukaryota</taxon>
        <taxon>Fungi</taxon>
        <taxon>Dikarya</taxon>
        <taxon>Ascomycota</taxon>
        <taxon>Pezizomycotina</taxon>
        <taxon>Dothideomycetes</taxon>
        <taxon>Dothideomycetes incertae sedis</taxon>
        <taxon>Botryosphaeriales</taxon>
        <taxon>Phyllostictaceae</taxon>
        <taxon>Phyllosticta</taxon>
    </lineage>
</organism>
<feature type="region of interest" description="Disordered" evidence="1">
    <location>
        <begin position="1"/>
        <end position="235"/>
    </location>
</feature>